<evidence type="ECO:0000313" key="2">
    <source>
        <dbReference type="Proteomes" id="UP000813463"/>
    </source>
</evidence>
<feature type="compositionally biased region" description="Low complexity" evidence="1">
    <location>
        <begin position="86"/>
        <end position="99"/>
    </location>
</feature>
<evidence type="ECO:0000256" key="1">
    <source>
        <dbReference type="SAM" id="MobiDB-lite"/>
    </source>
</evidence>
<reference evidence="2" key="1">
    <citation type="journal article" date="2021" name="Nat. Commun.">
        <title>Genomic analyses provide insights into spinach domestication and the genetic basis of agronomic traits.</title>
        <authorList>
            <person name="Cai X."/>
            <person name="Sun X."/>
            <person name="Xu C."/>
            <person name="Sun H."/>
            <person name="Wang X."/>
            <person name="Ge C."/>
            <person name="Zhang Z."/>
            <person name="Wang Q."/>
            <person name="Fei Z."/>
            <person name="Jiao C."/>
            <person name="Wang Q."/>
        </authorList>
    </citation>
    <scope>NUCLEOTIDE SEQUENCE [LARGE SCALE GENOMIC DNA]</scope>
    <source>
        <strain evidence="2">cv. Varoflay</strain>
    </source>
</reference>
<feature type="compositionally biased region" description="Polar residues" evidence="1">
    <location>
        <begin position="7"/>
        <end position="20"/>
    </location>
</feature>
<dbReference type="InterPro" id="IPR040294">
    <property type="entry name" value="Nodulin-rel_1/2"/>
</dbReference>
<reference evidence="3" key="2">
    <citation type="submission" date="2025-08" db="UniProtKB">
        <authorList>
            <consortium name="RefSeq"/>
        </authorList>
    </citation>
    <scope>IDENTIFICATION</scope>
    <source>
        <tissue evidence="3">Leaf</tissue>
    </source>
</reference>
<dbReference type="KEGG" id="soe:110790005"/>
<organism evidence="2 3">
    <name type="scientific">Spinacia oleracea</name>
    <name type="common">Spinach</name>
    <dbReference type="NCBI Taxonomy" id="3562"/>
    <lineage>
        <taxon>Eukaryota</taxon>
        <taxon>Viridiplantae</taxon>
        <taxon>Streptophyta</taxon>
        <taxon>Embryophyta</taxon>
        <taxon>Tracheophyta</taxon>
        <taxon>Spermatophyta</taxon>
        <taxon>Magnoliopsida</taxon>
        <taxon>eudicotyledons</taxon>
        <taxon>Gunneridae</taxon>
        <taxon>Pentapetalae</taxon>
        <taxon>Caryophyllales</taxon>
        <taxon>Chenopodiaceae</taxon>
        <taxon>Chenopodioideae</taxon>
        <taxon>Anserineae</taxon>
        <taxon>Spinacia</taxon>
    </lineage>
</organism>
<feature type="region of interest" description="Disordered" evidence="1">
    <location>
        <begin position="1"/>
        <end position="31"/>
    </location>
</feature>
<sequence>MAEEAPKSNTPATSSPSELLSSAKVKVTEASRDVTNAVKAYGKPDGDSGVGHYVGKAEDYLHKLHSPSHQPKAEFATAPPIELVQNKAESAPAPPAAKVVENKAESAPAPPPKVVENKGESTPAPPAEVVENKVESAPPTEGAKNKDEDEDETAAVVGGGGGIGGLMNKAKGLFK</sequence>
<dbReference type="PANTHER" id="PTHR35098:SF11">
    <property type="entry name" value="NODULIN-RELATED PROTEIN 1-LIKE"/>
    <property type="match status" value="1"/>
</dbReference>
<feature type="region of interest" description="Disordered" evidence="1">
    <location>
        <begin position="61"/>
        <end position="175"/>
    </location>
</feature>
<dbReference type="GO" id="GO:0009408">
    <property type="term" value="P:response to heat"/>
    <property type="evidence" value="ECO:0007669"/>
    <property type="project" value="InterPro"/>
</dbReference>
<dbReference type="Proteomes" id="UP000813463">
    <property type="component" value="Chromosome 1"/>
</dbReference>
<dbReference type="OrthoDB" id="1815802at2759"/>
<dbReference type="RefSeq" id="XP_021850425.1">
    <property type="nucleotide sequence ID" value="XM_021994733.2"/>
</dbReference>
<protein>
    <submittedName>
        <fullName evidence="3">Uncharacterized protein</fullName>
    </submittedName>
</protein>
<dbReference type="AlphaFoldDB" id="A0A9R0JXT0"/>
<evidence type="ECO:0000313" key="3">
    <source>
        <dbReference type="RefSeq" id="XP_021850425.1"/>
    </source>
</evidence>
<dbReference type="PANTHER" id="PTHR35098">
    <property type="entry name" value="EXPRESSED PROTEIN"/>
    <property type="match status" value="1"/>
</dbReference>
<dbReference type="GO" id="GO:0010115">
    <property type="term" value="P:regulation of abscisic acid biosynthetic process"/>
    <property type="evidence" value="ECO:0007669"/>
    <property type="project" value="InterPro"/>
</dbReference>
<keyword evidence="2" id="KW-1185">Reference proteome</keyword>
<name>A0A9R0JXT0_SPIOL</name>
<gene>
    <name evidence="3" type="primary">LOC110790005</name>
</gene>
<dbReference type="GeneID" id="110790005"/>
<proteinExistence type="predicted"/>
<accession>A0A9R0JXT0</accession>